<accession>A0A0A8LB24</accession>
<comment type="caution">
    <text evidence="2">The sequence shown here is derived from an EMBL/GenBank/DDBJ whole genome shotgun (WGS) entry which is preliminary data.</text>
</comment>
<dbReference type="Proteomes" id="UP000031516">
    <property type="component" value="Unassembled WGS sequence"/>
</dbReference>
<protein>
    <submittedName>
        <fullName evidence="2">WGS project CCBQ000000000 data, contig 00058</fullName>
    </submittedName>
</protein>
<keyword evidence="1" id="KW-0472">Membrane</keyword>
<reference evidence="2 3" key="1">
    <citation type="submission" date="2014-03" db="EMBL/GenBank/DDBJ databases">
        <title>The genome of Kluyveromyces dobzhanskii.</title>
        <authorList>
            <person name="Nystedt B."/>
            <person name="Astrom S."/>
        </authorList>
    </citation>
    <scope>NUCLEOTIDE SEQUENCE [LARGE SCALE GENOMIC DNA]</scope>
    <source>
        <strain evidence="2 3">CBS 2104</strain>
    </source>
</reference>
<organism evidence="2 3">
    <name type="scientific">Kluyveromyces dobzhanskii CBS 2104</name>
    <dbReference type="NCBI Taxonomy" id="1427455"/>
    <lineage>
        <taxon>Eukaryota</taxon>
        <taxon>Fungi</taxon>
        <taxon>Dikarya</taxon>
        <taxon>Ascomycota</taxon>
        <taxon>Saccharomycotina</taxon>
        <taxon>Saccharomycetes</taxon>
        <taxon>Saccharomycetales</taxon>
        <taxon>Saccharomycetaceae</taxon>
        <taxon>Kluyveromyces</taxon>
    </lineage>
</organism>
<evidence type="ECO:0000313" key="2">
    <source>
        <dbReference type="EMBL" id="CDO96124.1"/>
    </source>
</evidence>
<feature type="transmembrane region" description="Helical" evidence="1">
    <location>
        <begin position="152"/>
        <end position="172"/>
    </location>
</feature>
<evidence type="ECO:0000256" key="1">
    <source>
        <dbReference type="SAM" id="Phobius"/>
    </source>
</evidence>
<dbReference type="EMBL" id="CCBQ010000047">
    <property type="protein sequence ID" value="CDO96124.1"/>
    <property type="molecule type" value="Genomic_DNA"/>
</dbReference>
<name>A0A0A8LB24_9SACH</name>
<feature type="transmembrane region" description="Helical" evidence="1">
    <location>
        <begin position="47"/>
        <end position="65"/>
    </location>
</feature>
<evidence type="ECO:0000313" key="3">
    <source>
        <dbReference type="Proteomes" id="UP000031516"/>
    </source>
</evidence>
<dbReference type="GO" id="GO:0046521">
    <property type="term" value="P:sphingoid catabolic process"/>
    <property type="evidence" value="ECO:0007669"/>
    <property type="project" value="TreeGrafter"/>
</dbReference>
<dbReference type="AlphaFoldDB" id="A0A0A8LB24"/>
<dbReference type="PANTHER" id="PTHR28026">
    <property type="entry name" value="DUF962 DOMAIN PROTEIN (AFU_ORTHOLOGUE AFUA_8G05310)"/>
    <property type="match status" value="1"/>
</dbReference>
<sequence length="187" mass="20980">MGKQNAYSLKNSSATLMTSSPKSSSSLFDVEAQLGFYKAYHNNTANVLIHSIFVPTILLTSLRLVNDIELWHGYNLSHAAAFAFGIFYIVLQTWTGILASLILASICKVLNDGTVRMSQTTTWLLFAISWIFQFIGHVVFEGRKPALVDNLVQSLVLAPYFILYELLFKLGFMPDLKKNYRSGWTGN</sequence>
<dbReference type="PANTHER" id="PTHR28026:SF9">
    <property type="entry name" value="2-HYDROXY-PALMITIC ACID DIOXYGENASE MPO1"/>
    <property type="match status" value="1"/>
</dbReference>
<dbReference type="GO" id="GO:0005783">
    <property type="term" value="C:endoplasmic reticulum"/>
    <property type="evidence" value="ECO:0007669"/>
    <property type="project" value="TreeGrafter"/>
</dbReference>
<dbReference type="OrthoDB" id="26539at2759"/>
<proteinExistence type="predicted"/>
<dbReference type="Pfam" id="PF06127">
    <property type="entry name" value="Mpo1-like"/>
    <property type="match status" value="1"/>
</dbReference>
<feature type="transmembrane region" description="Helical" evidence="1">
    <location>
        <begin position="85"/>
        <end position="110"/>
    </location>
</feature>
<keyword evidence="3" id="KW-1185">Reference proteome</keyword>
<keyword evidence="1" id="KW-0812">Transmembrane</keyword>
<feature type="transmembrane region" description="Helical" evidence="1">
    <location>
        <begin position="122"/>
        <end position="140"/>
    </location>
</feature>
<keyword evidence="1" id="KW-1133">Transmembrane helix</keyword>
<gene>
    <name evidence="2" type="ORF">KLDO_g4341A</name>
</gene>
<dbReference type="InterPro" id="IPR009305">
    <property type="entry name" value="Mpo1-like"/>
</dbReference>
<dbReference type="GO" id="GO:0016020">
    <property type="term" value="C:membrane"/>
    <property type="evidence" value="ECO:0007669"/>
    <property type="project" value="GOC"/>
</dbReference>